<reference evidence="1 2" key="1">
    <citation type="submission" date="2019-04" db="EMBL/GenBank/DDBJ databases">
        <title>An improved genome assembly and genetic linkage map for asparagus bean, Vigna unguiculata ssp. sesquipedialis.</title>
        <authorList>
            <person name="Xia Q."/>
            <person name="Zhang R."/>
            <person name="Dong Y."/>
        </authorList>
    </citation>
    <scope>NUCLEOTIDE SEQUENCE [LARGE SCALE GENOMIC DNA]</scope>
    <source>
        <tissue evidence="1">Leaf</tissue>
    </source>
</reference>
<evidence type="ECO:0000313" key="2">
    <source>
        <dbReference type="Proteomes" id="UP000501690"/>
    </source>
</evidence>
<sequence length="60" mass="6885">METTTTNLQGCHFSLLSHYKYQEPRRSPQLLITLIEPQQSALLPNTLMEPQQSAPPVQFM</sequence>
<dbReference type="AlphaFoldDB" id="A0A4D6LV93"/>
<dbReference type="Proteomes" id="UP000501690">
    <property type="component" value="Linkage Group LG5"/>
</dbReference>
<name>A0A4D6LV93_VIGUN</name>
<accession>A0A4D6LV93</accession>
<protein>
    <submittedName>
        <fullName evidence="1">Uncharacterized protein</fullName>
    </submittedName>
</protein>
<dbReference type="EMBL" id="CP039349">
    <property type="protein sequence ID" value="QCD92979.1"/>
    <property type="molecule type" value="Genomic_DNA"/>
</dbReference>
<evidence type="ECO:0000313" key="1">
    <source>
        <dbReference type="EMBL" id="QCD92979.1"/>
    </source>
</evidence>
<keyword evidence="2" id="KW-1185">Reference proteome</keyword>
<gene>
    <name evidence="1" type="ORF">DEO72_LG5g1048</name>
</gene>
<proteinExistence type="predicted"/>
<organism evidence="1 2">
    <name type="scientific">Vigna unguiculata</name>
    <name type="common">Cowpea</name>
    <dbReference type="NCBI Taxonomy" id="3917"/>
    <lineage>
        <taxon>Eukaryota</taxon>
        <taxon>Viridiplantae</taxon>
        <taxon>Streptophyta</taxon>
        <taxon>Embryophyta</taxon>
        <taxon>Tracheophyta</taxon>
        <taxon>Spermatophyta</taxon>
        <taxon>Magnoliopsida</taxon>
        <taxon>eudicotyledons</taxon>
        <taxon>Gunneridae</taxon>
        <taxon>Pentapetalae</taxon>
        <taxon>rosids</taxon>
        <taxon>fabids</taxon>
        <taxon>Fabales</taxon>
        <taxon>Fabaceae</taxon>
        <taxon>Papilionoideae</taxon>
        <taxon>50 kb inversion clade</taxon>
        <taxon>NPAAA clade</taxon>
        <taxon>indigoferoid/millettioid clade</taxon>
        <taxon>Phaseoleae</taxon>
        <taxon>Vigna</taxon>
    </lineage>
</organism>